<keyword evidence="5 7" id="KW-1133">Transmembrane helix</keyword>
<feature type="transmembrane region" description="Helical" evidence="7">
    <location>
        <begin position="252"/>
        <end position="272"/>
    </location>
</feature>
<comment type="subcellular location">
    <subcellularLocation>
        <location evidence="1">Cell membrane</location>
        <topology evidence="1">Multi-pass membrane protein</topology>
    </subcellularLocation>
</comment>
<keyword evidence="10" id="KW-1185">Reference proteome</keyword>
<feature type="transmembrane region" description="Helical" evidence="7">
    <location>
        <begin position="177"/>
        <end position="196"/>
    </location>
</feature>
<evidence type="ECO:0000256" key="6">
    <source>
        <dbReference type="ARBA" id="ARBA00023136"/>
    </source>
</evidence>
<evidence type="ECO:0000256" key="4">
    <source>
        <dbReference type="ARBA" id="ARBA00022692"/>
    </source>
</evidence>
<dbReference type="PANTHER" id="PTHR23513">
    <property type="entry name" value="INTEGRAL MEMBRANE EFFLUX PROTEIN-RELATED"/>
    <property type="match status" value="1"/>
</dbReference>
<evidence type="ECO:0000256" key="7">
    <source>
        <dbReference type="SAM" id="Phobius"/>
    </source>
</evidence>
<dbReference type="EMBL" id="JACHMH010000001">
    <property type="protein sequence ID" value="MBB4674174.1"/>
    <property type="molecule type" value="Genomic_DNA"/>
</dbReference>
<sequence>MLAPLRYPAFRLLTVGRVITQVGDSVATIALAFAVLDLTGSVVTLGLVVGLRSIMSVLSLLFGGVIADRLPRHLVLVGSSAVSVLSQAVLAALVITGTATVPVVAVLAAINGTAVAFSWPASSAITPQTAPEESWLQANALMRLGLNGSKIVGASAGGLLVAVVGPGWGLALDALTFAVAGVCFWLIKVPAGVTGGPRTSMIRELVDGWREFVARRWVVVVVVGFMFLNAAVVGVLQVLGPAVADATIGRSAWGLVLAAQTAGMAVGAVIAMRLRVRRLLLVGCACMLLDAVLPLTLAISPQTTTLVLMAFLAGVGLEQFGVAWETSMQQHIPADRLARVYSYDAIGSFLAVPIGEIAIGPAAHAFGVTETLYAAAGVIALATLFMLASRSVRRLENTAPTVSGG</sequence>
<feature type="transmembrane region" description="Helical" evidence="7">
    <location>
        <begin position="217"/>
        <end position="240"/>
    </location>
</feature>
<dbReference type="PANTHER" id="PTHR23513:SF11">
    <property type="entry name" value="STAPHYLOFERRIN A TRANSPORTER"/>
    <property type="match status" value="1"/>
</dbReference>
<evidence type="ECO:0000256" key="5">
    <source>
        <dbReference type="ARBA" id="ARBA00022989"/>
    </source>
</evidence>
<dbReference type="InterPro" id="IPR036259">
    <property type="entry name" value="MFS_trans_sf"/>
</dbReference>
<dbReference type="Gene3D" id="1.20.1250.20">
    <property type="entry name" value="MFS general substrate transporter like domains"/>
    <property type="match status" value="1"/>
</dbReference>
<keyword evidence="4 7" id="KW-0812">Transmembrane</keyword>
<organism evidence="9 10">
    <name type="scientific">Crossiella cryophila</name>
    <dbReference type="NCBI Taxonomy" id="43355"/>
    <lineage>
        <taxon>Bacteria</taxon>
        <taxon>Bacillati</taxon>
        <taxon>Actinomycetota</taxon>
        <taxon>Actinomycetes</taxon>
        <taxon>Pseudonocardiales</taxon>
        <taxon>Pseudonocardiaceae</taxon>
        <taxon>Crossiella</taxon>
    </lineage>
</organism>
<dbReference type="SUPFAM" id="SSF103473">
    <property type="entry name" value="MFS general substrate transporter"/>
    <property type="match status" value="1"/>
</dbReference>
<dbReference type="InterPro" id="IPR020846">
    <property type="entry name" value="MFS_dom"/>
</dbReference>
<feature type="transmembrane region" description="Helical" evidence="7">
    <location>
        <begin position="345"/>
        <end position="366"/>
    </location>
</feature>
<keyword evidence="3" id="KW-1003">Cell membrane</keyword>
<evidence type="ECO:0000256" key="1">
    <source>
        <dbReference type="ARBA" id="ARBA00004651"/>
    </source>
</evidence>
<dbReference type="Pfam" id="PF05977">
    <property type="entry name" value="MFS_3"/>
    <property type="match status" value="1"/>
</dbReference>
<reference evidence="9 10" key="1">
    <citation type="submission" date="2020-08" db="EMBL/GenBank/DDBJ databases">
        <title>Sequencing the genomes of 1000 actinobacteria strains.</title>
        <authorList>
            <person name="Klenk H.-P."/>
        </authorList>
    </citation>
    <scope>NUCLEOTIDE SEQUENCE [LARGE SCALE GENOMIC DNA]</scope>
    <source>
        <strain evidence="9 10">DSM 44230</strain>
    </source>
</reference>
<keyword evidence="2" id="KW-0813">Transport</keyword>
<evidence type="ECO:0000259" key="8">
    <source>
        <dbReference type="PROSITE" id="PS50850"/>
    </source>
</evidence>
<comment type="caution">
    <text evidence="9">The sequence shown here is derived from an EMBL/GenBank/DDBJ whole genome shotgun (WGS) entry which is preliminary data.</text>
</comment>
<dbReference type="AlphaFoldDB" id="A0A7W7C470"/>
<feature type="transmembrane region" description="Helical" evidence="7">
    <location>
        <begin position="151"/>
        <end position="171"/>
    </location>
</feature>
<gene>
    <name evidence="9" type="ORF">HNR67_000292</name>
</gene>
<dbReference type="CDD" id="cd06173">
    <property type="entry name" value="MFS_MefA_like"/>
    <property type="match status" value="1"/>
</dbReference>
<feature type="transmembrane region" description="Helical" evidence="7">
    <location>
        <begin position="74"/>
        <end position="95"/>
    </location>
</feature>
<protein>
    <submittedName>
        <fullName evidence="9">MFS family permease</fullName>
    </submittedName>
</protein>
<evidence type="ECO:0000256" key="3">
    <source>
        <dbReference type="ARBA" id="ARBA00022475"/>
    </source>
</evidence>
<dbReference type="GO" id="GO:0022857">
    <property type="term" value="F:transmembrane transporter activity"/>
    <property type="evidence" value="ECO:0007669"/>
    <property type="project" value="InterPro"/>
</dbReference>
<feature type="domain" description="Major facilitator superfamily (MFS) profile" evidence="8">
    <location>
        <begin position="9"/>
        <end position="394"/>
    </location>
</feature>
<feature type="transmembrane region" description="Helical" evidence="7">
    <location>
        <begin position="101"/>
        <end position="119"/>
    </location>
</feature>
<evidence type="ECO:0000313" key="9">
    <source>
        <dbReference type="EMBL" id="MBB4674174.1"/>
    </source>
</evidence>
<name>A0A7W7C470_9PSEU</name>
<keyword evidence="6 7" id="KW-0472">Membrane</keyword>
<dbReference type="RefSeq" id="WP_185000199.1">
    <property type="nucleotide sequence ID" value="NZ_BAAAUI010000011.1"/>
</dbReference>
<feature type="transmembrane region" description="Helical" evidence="7">
    <location>
        <begin position="42"/>
        <end position="67"/>
    </location>
</feature>
<feature type="transmembrane region" description="Helical" evidence="7">
    <location>
        <begin position="305"/>
        <end position="324"/>
    </location>
</feature>
<proteinExistence type="predicted"/>
<feature type="transmembrane region" description="Helical" evidence="7">
    <location>
        <begin position="372"/>
        <end position="388"/>
    </location>
</feature>
<dbReference type="InterPro" id="IPR010290">
    <property type="entry name" value="TM_effector"/>
</dbReference>
<evidence type="ECO:0000256" key="2">
    <source>
        <dbReference type="ARBA" id="ARBA00022448"/>
    </source>
</evidence>
<dbReference type="GO" id="GO:0005886">
    <property type="term" value="C:plasma membrane"/>
    <property type="evidence" value="ECO:0007669"/>
    <property type="project" value="UniProtKB-SubCell"/>
</dbReference>
<feature type="transmembrane region" description="Helical" evidence="7">
    <location>
        <begin position="279"/>
        <end position="299"/>
    </location>
</feature>
<dbReference type="PROSITE" id="PS50850">
    <property type="entry name" value="MFS"/>
    <property type="match status" value="1"/>
</dbReference>
<feature type="transmembrane region" description="Helical" evidence="7">
    <location>
        <begin position="12"/>
        <end position="36"/>
    </location>
</feature>
<dbReference type="Proteomes" id="UP000533598">
    <property type="component" value="Unassembled WGS sequence"/>
</dbReference>
<accession>A0A7W7C470</accession>
<evidence type="ECO:0000313" key="10">
    <source>
        <dbReference type="Proteomes" id="UP000533598"/>
    </source>
</evidence>